<feature type="active site" evidence="9">
    <location>
        <position position="292"/>
    </location>
</feature>
<keyword evidence="2 9" id="KW-0963">Cytoplasm</keyword>
<gene>
    <name evidence="9" type="primary">xerC</name>
    <name evidence="13" type="ORF">SAMN05216355_101131</name>
</gene>
<dbReference type="GO" id="GO:0009037">
    <property type="term" value="F:tyrosine-based site-specific recombinase activity"/>
    <property type="evidence" value="ECO:0007669"/>
    <property type="project" value="UniProtKB-UniRule"/>
</dbReference>
<feature type="active site" description="O-(3'-phospho-DNA)-tyrosine intermediate" evidence="9">
    <location>
        <position position="324"/>
    </location>
</feature>
<comment type="subunit">
    <text evidence="9">Forms a cyclic heterotetrameric complex composed of two molecules of XerC and two molecules of XerD.</text>
</comment>
<feature type="domain" description="Core-binding (CB)" evidence="12">
    <location>
        <begin position="27"/>
        <end position="119"/>
    </location>
</feature>
<dbReference type="AlphaFoldDB" id="A0A1G9ZED4"/>
<evidence type="ECO:0000256" key="3">
    <source>
        <dbReference type="ARBA" id="ARBA00022618"/>
    </source>
</evidence>
<keyword evidence="8 9" id="KW-0131">Cell cycle</keyword>
<keyword evidence="5 9" id="KW-0229">DNA integration</keyword>
<accession>A0A1G9ZED4</accession>
<keyword evidence="4 9" id="KW-0159">Chromosome partition</keyword>
<feature type="region of interest" description="Disordered" evidence="10">
    <location>
        <begin position="1"/>
        <end position="22"/>
    </location>
</feature>
<dbReference type="SUPFAM" id="SSF56349">
    <property type="entry name" value="DNA breaking-rejoining enzymes"/>
    <property type="match status" value="1"/>
</dbReference>
<dbReference type="GO" id="GO:0006313">
    <property type="term" value="P:DNA transposition"/>
    <property type="evidence" value="ECO:0007669"/>
    <property type="project" value="UniProtKB-UniRule"/>
</dbReference>
<evidence type="ECO:0000256" key="9">
    <source>
        <dbReference type="HAMAP-Rule" id="MF_01808"/>
    </source>
</evidence>
<dbReference type="InterPro" id="IPR010998">
    <property type="entry name" value="Integrase_recombinase_N"/>
</dbReference>
<dbReference type="STRING" id="332524.SAMN04487766_103131"/>
<dbReference type="InterPro" id="IPR044068">
    <property type="entry name" value="CB"/>
</dbReference>
<keyword evidence="7 9" id="KW-0233">DNA recombination</keyword>
<dbReference type="Proteomes" id="UP000198541">
    <property type="component" value="Unassembled WGS sequence"/>
</dbReference>
<dbReference type="GO" id="GO:0051301">
    <property type="term" value="P:cell division"/>
    <property type="evidence" value="ECO:0007669"/>
    <property type="project" value="UniProtKB-KW"/>
</dbReference>
<dbReference type="Gene3D" id="1.10.443.10">
    <property type="entry name" value="Intergrase catalytic core"/>
    <property type="match status" value="1"/>
</dbReference>
<feature type="active site" evidence="9">
    <location>
        <position position="220"/>
    </location>
</feature>
<sequence length="343" mass="35605">MSAQGGPVDSAPADRRDPGAADTTACATRAELLDAFARYLDLQRGLSAHTVRAYLGDLADLLTFLGVGEADGEPVGPALDSLDLSDLRAWLATMSADGAARATLARRSAACRTFSTWAHRNGMLAADVAARLRSPRADGRLPSVLTPAQATALLDAAADVAATAGAATDDDAAATTRALALRDRAILEALYATGVRVSELCALDLGDVDATRRTMRVLGKGNKERTVPYGGPAATALEDWLAVRGAVAASDAGAALFLGARGHRIGPRAVREIVHRAAARADVPDLGPHGLRHSAATHVLSGGADLRSVQELLGHSSLATTQRYTHVSAERLRAVYAQAFPRA</sequence>
<proteinExistence type="inferred from homology"/>
<dbReference type="InterPro" id="IPR023009">
    <property type="entry name" value="Tyrosine_recombinase_XerC/XerD"/>
</dbReference>
<evidence type="ECO:0000256" key="10">
    <source>
        <dbReference type="SAM" id="MobiDB-lite"/>
    </source>
</evidence>
<dbReference type="EMBL" id="FNIM01000001">
    <property type="protein sequence ID" value="SDN18996.1"/>
    <property type="molecule type" value="Genomic_DNA"/>
</dbReference>
<dbReference type="InterPro" id="IPR002104">
    <property type="entry name" value="Integrase_catalytic"/>
</dbReference>
<dbReference type="Pfam" id="PF02899">
    <property type="entry name" value="Phage_int_SAM_1"/>
    <property type="match status" value="1"/>
</dbReference>
<protein>
    <recommendedName>
        <fullName evidence="9">Tyrosine recombinase XerC</fullName>
    </recommendedName>
</protein>
<dbReference type="InterPro" id="IPR004107">
    <property type="entry name" value="Integrase_SAM-like_N"/>
</dbReference>
<evidence type="ECO:0000256" key="1">
    <source>
        <dbReference type="ARBA" id="ARBA00004496"/>
    </source>
</evidence>
<dbReference type="PANTHER" id="PTHR30349">
    <property type="entry name" value="PHAGE INTEGRASE-RELATED"/>
    <property type="match status" value="1"/>
</dbReference>
<dbReference type="SUPFAM" id="SSF47823">
    <property type="entry name" value="lambda integrase-like, N-terminal domain"/>
    <property type="match status" value="1"/>
</dbReference>
<reference evidence="14" key="1">
    <citation type="submission" date="2016-10" db="EMBL/GenBank/DDBJ databases">
        <authorList>
            <person name="Varghese N."/>
            <person name="Submissions S."/>
        </authorList>
    </citation>
    <scope>NUCLEOTIDE SEQUENCE [LARGE SCALE GENOMIC DNA]</scope>
    <source>
        <strain evidence="14">DSM 27982</strain>
    </source>
</reference>
<dbReference type="Gene3D" id="1.10.150.130">
    <property type="match status" value="1"/>
</dbReference>
<evidence type="ECO:0000256" key="2">
    <source>
        <dbReference type="ARBA" id="ARBA00022490"/>
    </source>
</evidence>
<feature type="active site" evidence="9">
    <location>
        <position position="289"/>
    </location>
</feature>
<evidence type="ECO:0000256" key="5">
    <source>
        <dbReference type="ARBA" id="ARBA00022908"/>
    </source>
</evidence>
<feature type="active site" evidence="9">
    <location>
        <position position="315"/>
    </location>
</feature>
<comment type="function">
    <text evidence="9">Site-specific tyrosine recombinase, which acts by catalyzing the cutting and rejoining of the recombining DNA molecules. The XerC-XerD complex is essential to convert dimers of the bacterial chromosome into monomers to permit their segregation at cell division. It also contributes to the segregational stability of plasmids.</text>
</comment>
<dbReference type="GO" id="GO:0005737">
    <property type="term" value="C:cytoplasm"/>
    <property type="evidence" value="ECO:0007669"/>
    <property type="project" value="UniProtKB-SubCell"/>
</dbReference>
<evidence type="ECO:0000313" key="14">
    <source>
        <dbReference type="Proteomes" id="UP000198541"/>
    </source>
</evidence>
<evidence type="ECO:0000313" key="13">
    <source>
        <dbReference type="EMBL" id="SDN18996.1"/>
    </source>
</evidence>
<name>A0A1G9ZED4_9ACTO</name>
<comment type="subcellular location">
    <subcellularLocation>
        <location evidence="1 9">Cytoplasm</location>
    </subcellularLocation>
</comment>
<evidence type="ECO:0000259" key="12">
    <source>
        <dbReference type="PROSITE" id="PS51900"/>
    </source>
</evidence>
<feature type="domain" description="Tyr recombinase" evidence="11">
    <location>
        <begin position="140"/>
        <end position="337"/>
    </location>
</feature>
<dbReference type="Pfam" id="PF00589">
    <property type="entry name" value="Phage_integrase"/>
    <property type="match status" value="1"/>
</dbReference>
<dbReference type="PROSITE" id="PS51898">
    <property type="entry name" value="TYR_RECOMBINASE"/>
    <property type="match status" value="1"/>
</dbReference>
<evidence type="ECO:0000256" key="7">
    <source>
        <dbReference type="ARBA" id="ARBA00023172"/>
    </source>
</evidence>
<dbReference type="RefSeq" id="WP_092531897.1">
    <property type="nucleotide sequence ID" value="NZ_FNIM01000001.1"/>
</dbReference>
<dbReference type="PROSITE" id="PS51900">
    <property type="entry name" value="CB"/>
    <property type="match status" value="1"/>
</dbReference>
<feature type="active site" evidence="9">
    <location>
        <position position="196"/>
    </location>
</feature>
<evidence type="ECO:0000259" key="11">
    <source>
        <dbReference type="PROSITE" id="PS51898"/>
    </source>
</evidence>
<dbReference type="CDD" id="cd00798">
    <property type="entry name" value="INT_XerDC_C"/>
    <property type="match status" value="1"/>
</dbReference>
<keyword evidence="14" id="KW-1185">Reference proteome</keyword>
<dbReference type="InterPro" id="IPR013762">
    <property type="entry name" value="Integrase-like_cat_sf"/>
</dbReference>
<evidence type="ECO:0000256" key="8">
    <source>
        <dbReference type="ARBA" id="ARBA00023306"/>
    </source>
</evidence>
<dbReference type="GO" id="GO:0007059">
    <property type="term" value="P:chromosome segregation"/>
    <property type="evidence" value="ECO:0007669"/>
    <property type="project" value="UniProtKB-UniRule"/>
</dbReference>
<dbReference type="GO" id="GO:0003677">
    <property type="term" value="F:DNA binding"/>
    <property type="evidence" value="ECO:0007669"/>
    <property type="project" value="UniProtKB-UniRule"/>
</dbReference>
<dbReference type="InterPro" id="IPR011010">
    <property type="entry name" value="DNA_brk_join_enz"/>
</dbReference>
<dbReference type="InterPro" id="IPR050090">
    <property type="entry name" value="Tyrosine_recombinase_XerCD"/>
</dbReference>
<keyword evidence="3 9" id="KW-0132">Cell division</keyword>
<dbReference type="HAMAP" id="MF_01808">
    <property type="entry name" value="Recomb_XerC_XerD"/>
    <property type="match status" value="1"/>
</dbReference>
<evidence type="ECO:0000256" key="4">
    <source>
        <dbReference type="ARBA" id="ARBA00022829"/>
    </source>
</evidence>
<organism evidence="13 14">
    <name type="scientific">Actinomyces ruminicola</name>
    <dbReference type="NCBI Taxonomy" id="332524"/>
    <lineage>
        <taxon>Bacteria</taxon>
        <taxon>Bacillati</taxon>
        <taxon>Actinomycetota</taxon>
        <taxon>Actinomycetes</taxon>
        <taxon>Actinomycetales</taxon>
        <taxon>Actinomycetaceae</taxon>
        <taxon>Actinomyces</taxon>
    </lineage>
</organism>
<evidence type="ECO:0000256" key="6">
    <source>
        <dbReference type="ARBA" id="ARBA00023125"/>
    </source>
</evidence>
<keyword evidence="6 9" id="KW-0238">DNA-binding</keyword>
<dbReference type="PANTHER" id="PTHR30349:SF77">
    <property type="entry name" value="TYROSINE RECOMBINASE XERC"/>
    <property type="match status" value="1"/>
</dbReference>
<comment type="similarity">
    <text evidence="9">Belongs to the 'phage' integrase family. XerC subfamily.</text>
</comment>